<evidence type="ECO:0000313" key="2">
    <source>
        <dbReference type="EMBL" id="GBP10004.1"/>
    </source>
</evidence>
<dbReference type="Proteomes" id="UP000299102">
    <property type="component" value="Unassembled WGS sequence"/>
</dbReference>
<sequence>MHGSKGNFGNKTRGKKRRRGPRRLWRYECAEWRNSARNRQRHSASDAQLEQSLGSRPRTGIPAARSPRDFGPQSWPAASAGIWQRTGRARGRLKPIRFEVHPRRVGLQRLRGAGHAARPFTTDAARVVPRLKRDQISFCQLA</sequence>
<protein>
    <submittedName>
        <fullName evidence="2">Uncharacterized protein</fullName>
    </submittedName>
</protein>
<organism evidence="2 3">
    <name type="scientific">Eumeta variegata</name>
    <name type="common">Bagworm moth</name>
    <name type="synonym">Eumeta japonica</name>
    <dbReference type="NCBI Taxonomy" id="151549"/>
    <lineage>
        <taxon>Eukaryota</taxon>
        <taxon>Metazoa</taxon>
        <taxon>Ecdysozoa</taxon>
        <taxon>Arthropoda</taxon>
        <taxon>Hexapoda</taxon>
        <taxon>Insecta</taxon>
        <taxon>Pterygota</taxon>
        <taxon>Neoptera</taxon>
        <taxon>Endopterygota</taxon>
        <taxon>Lepidoptera</taxon>
        <taxon>Glossata</taxon>
        <taxon>Ditrysia</taxon>
        <taxon>Tineoidea</taxon>
        <taxon>Psychidae</taxon>
        <taxon>Oiketicinae</taxon>
        <taxon>Eumeta</taxon>
    </lineage>
</organism>
<feature type="compositionally biased region" description="Low complexity" evidence="1">
    <location>
        <begin position="1"/>
        <end position="11"/>
    </location>
</feature>
<name>A0A4C1T792_EUMVA</name>
<reference evidence="2 3" key="1">
    <citation type="journal article" date="2019" name="Commun. Biol.">
        <title>The bagworm genome reveals a unique fibroin gene that provides high tensile strength.</title>
        <authorList>
            <person name="Kono N."/>
            <person name="Nakamura H."/>
            <person name="Ohtoshi R."/>
            <person name="Tomita M."/>
            <person name="Numata K."/>
            <person name="Arakawa K."/>
        </authorList>
    </citation>
    <scope>NUCLEOTIDE SEQUENCE [LARGE SCALE GENOMIC DNA]</scope>
</reference>
<proteinExistence type="predicted"/>
<feature type="compositionally biased region" description="Polar residues" evidence="1">
    <location>
        <begin position="45"/>
        <end position="54"/>
    </location>
</feature>
<keyword evidence="3" id="KW-1185">Reference proteome</keyword>
<feature type="compositionally biased region" description="Basic residues" evidence="1">
    <location>
        <begin position="12"/>
        <end position="24"/>
    </location>
</feature>
<feature type="region of interest" description="Disordered" evidence="1">
    <location>
        <begin position="1"/>
        <end position="80"/>
    </location>
</feature>
<dbReference type="AlphaFoldDB" id="A0A4C1T792"/>
<accession>A0A4C1T792</accession>
<gene>
    <name evidence="2" type="ORF">EVAR_92524_1</name>
</gene>
<dbReference type="EMBL" id="BGZK01000038">
    <property type="protein sequence ID" value="GBP10004.1"/>
    <property type="molecule type" value="Genomic_DNA"/>
</dbReference>
<comment type="caution">
    <text evidence="2">The sequence shown here is derived from an EMBL/GenBank/DDBJ whole genome shotgun (WGS) entry which is preliminary data.</text>
</comment>
<evidence type="ECO:0000256" key="1">
    <source>
        <dbReference type="SAM" id="MobiDB-lite"/>
    </source>
</evidence>
<evidence type="ECO:0000313" key="3">
    <source>
        <dbReference type="Proteomes" id="UP000299102"/>
    </source>
</evidence>